<gene>
    <name evidence="9" type="ORF">GCM10010911_42400</name>
</gene>
<dbReference type="Proteomes" id="UP000612456">
    <property type="component" value="Unassembled WGS sequence"/>
</dbReference>
<feature type="transmembrane region" description="Helical" evidence="6">
    <location>
        <begin position="541"/>
        <end position="562"/>
    </location>
</feature>
<feature type="transmembrane region" description="Helical" evidence="6">
    <location>
        <begin position="472"/>
        <end position="490"/>
    </location>
</feature>
<dbReference type="PANTHER" id="PTHR24104">
    <property type="entry name" value="E3 UBIQUITIN-PROTEIN LIGASE NHLRC1-RELATED"/>
    <property type="match status" value="1"/>
</dbReference>
<feature type="domain" description="Yip1" evidence="8">
    <location>
        <begin position="521"/>
        <end position="690"/>
    </location>
</feature>
<dbReference type="SUPFAM" id="SSF101898">
    <property type="entry name" value="NHL repeat"/>
    <property type="match status" value="1"/>
</dbReference>
<dbReference type="AlphaFoldDB" id="A0A916Z7E8"/>
<evidence type="ECO:0000256" key="2">
    <source>
        <dbReference type="ARBA" id="ARBA00022692"/>
    </source>
</evidence>
<reference evidence="9" key="1">
    <citation type="journal article" date="2014" name="Int. J. Syst. Evol. Microbiol.">
        <title>Complete genome sequence of Corynebacterium casei LMG S-19264T (=DSM 44701T), isolated from a smear-ripened cheese.</title>
        <authorList>
            <consortium name="US DOE Joint Genome Institute (JGI-PGF)"/>
            <person name="Walter F."/>
            <person name="Albersmeier A."/>
            <person name="Kalinowski J."/>
            <person name="Ruckert C."/>
        </authorList>
    </citation>
    <scope>NUCLEOTIDE SEQUENCE</scope>
    <source>
        <strain evidence="9">CGMCC 1.15178</strain>
    </source>
</reference>
<dbReference type="InterPro" id="IPR001258">
    <property type="entry name" value="NHL_repeat"/>
</dbReference>
<evidence type="ECO:0000256" key="5">
    <source>
        <dbReference type="ARBA" id="ARBA00023136"/>
    </source>
</evidence>
<dbReference type="Gene3D" id="2.120.10.30">
    <property type="entry name" value="TolB, C-terminal domain"/>
    <property type="match status" value="2"/>
</dbReference>
<evidence type="ECO:0000259" key="8">
    <source>
        <dbReference type="Pfam" id="PF04893"/>
    </source>
</evidence>
<organism evidence="9 10">
    <name type="scientific">Paenibacillus nasutitermitis</name>
    <dbReference type="NCBI Taxonomy" id="1652958"/>
    <lineage>
        <taxon>Bacteria</taxon>
        <taxon>Bacillati</taxon>
        <taxon>Bacillota</taxon>
        <taxon>Bacilli</taxon>
        <taxon>Bacillales</taxon>
        <taxon>Paenibacillaceae</taxon>
        <taxon>Paenibacillus</taxon>
    </lineage>
</organism>
<feature type="transmembrane region" description="Helical" evidence="6">
    <location>
        <begin position="642"/>
        <end position="662"/>
    </location>
</feature>
<comment type="caution">
    <text evidence="9">The sequence shown here is derived from an EMBL/GenBank/DDBJ whole genome shotgun (WGS) entry which is preliminary data.</text>
</comment>
<dbReference type="RefSeq" id="WP_229750436.1">
    <property type="nucleotide sequence ID" value="NZ_BMHP01000003.1"/>
</dbReference>
<dbReference type="EMBL" id="BMHP01000003">
    <property type="protein sequence ID" value="GGD79820.1"/>
    <property type="molecule type" value="Genomic_DNA"/>
</dbReference>
<dbReference type="Pfam" id="PF04893">
    <property type="entry name" value="Yip1"/>
    <property type="match status" value="1"/>
</dbReference>
<reference evidence="9" key="2">
    <citation type="submission" date="2020-09" db="EMBL/GenBank/DDBJ databases">
        <authorList>
            <person name="Sun Q."/>
            <person name="Zhou Y."/>
        </authorList>
    </citation>
    <scope>NUCLEOTIDE SEQUENCE</scope>
    <source>
        <strain evidence="9">CGMCC 1.15178</strain>
    </source>
</reference>
<evidence type="ECO:0000256" key="3">
    <source>
        <dbReference type="ARBA" id="ARBA00022737"/>
    </source>
</evidence>
<evidence type="ECO:0000313" key="9">
    <source>
        <dbReference type="EMBL" id="GGD79820.1"/>
    </source>
</evidence>
<dbReference type="CDD" id="cd05819">
    <property type="entry name" value="NHL"/>
    <property type="match status" value="1"/>
</dbReference>
<dbReference type="InterPro" id="IPR006977">
    <property type="entry name" value="Yip1_dom"/>
</dbReference>
<dbReference type="Pfam" id="PF01436">
    <property type="entry name" value="NHL"/>
    <property type="match status" value="2"/>
</dbReference>
<dbReference type="GO" id="GO:0016020">
    <property type="term" value="C:membrane"/>
    <property type="evidence" value="ECO:0007669"/>
    <property type="project" value="UniProtKB-SubCell"/>
</dbReference>
<dbReference type="InterPro" id="IPR011042">
    <property type="entry name" value="6-blade_b-propeller_TolB-like"/>
</dbReference>
<evidence type="ECO:0000313" key="10">
    <source>
        <dbReference type="Proteomes" id="UP000612456"/>
    </source>
</evidence>
<name>A0A916Z7E8_9BACL</name>
<dbReference type="InterPro" id="IPR050952">
    <property type="entry name" value="TRIM-NHL_E3_ligases"/>
</dbReference>
<proteinExistence type="predicted"/>
<feature type="transmembrane region" description="Helical" evidence="6">
    <location>
        <begin position="574"/>
        <end position="597"/>
    </location>
</feature>
<feature type="transmembrane region" description="Helical" evidence="6">
    <location>
        <begin position="674"/>
        <end position="697"/>
    </location>
</feature>
<keyword evidence="2 6" id="KW-0812">Transmembrane</keyword>
<evidence type="ECO:0000256" key="7">
    <source>
        <dbReference type="SAM" id="SignalP"/>
    </source>
</evidence>
<feature type="signal peptide" evidence="7">
    <location>
        <begin position="1"/>
        <end position="29"/>
    </location>
</feature>
<sequence>MYVRKHLLKCLLALALVAGGLMVQAEAYAAVPYDTFARDGYGKIIYAKSAYYPMQIVGKQFPETDPEHPETKMAAALSSPQDLFIDSRDHLYIADTGNNRIVEFNPAGGFVRQLTVPESPLSKPEGVFVDASGELYVADTGNARIVRLSATGEMIREYKRPDSRFIPEDFQYDPIKIVVDERGYLYICSRGGYLGLLQLSPEGQFQRFFGANPTPFSAIDAFKRAVYTKKMYENEKSKLPPPPNNVMIDGEGLVYTVTSQENAGVDQVKKLNYKGTNILVQSDKFGTANRTFGEMTSLERYREAGKQPHLVDVAVDREGNLTLIDDSLGYVSHYDANGRLLYFWGGAANPNTTQRGLIRSPVAVSVNSSGELFILDDEENVVHTFGLTDFSANVLKANRLSMDGQYLQSKPIWSEISHALSSYTPALTGLAQAAYEQGNYSMAAELFREAGNQKGYSESFWKIRIQWFQEQFSTIATIAALLLISFLLIGKLTKNTRWRSEWRDRKKSQHPFFVQSRHWLYVLRHPFDGFTALRYENKGSYISAFLILALVLASIVFSAYYTSFSFSKTMIERISLLPIVAPYVFIWLGWVVCNYLVSSIYRGEGRFRDTFIGSSYAMLPILIVGVLLAIMSNAMTLSESAIYSYLNLAMQIWSGLLLFWSVQTLQNYQFGETVVNVSLTLLAMLVLGVLVFIVFGLTSELRSFIVEVYQEVIWR</sequence>
<accession>A0A916Z7E8</accession>
<keyword evidence="10" id="KW-1185">Reference proteome</keyword>
<feature type="chain" id="PRO_5036676307" description="Yip1 domain-containing protein" evidence="7">
    <location>
        <begin position="30"/>
        <end position="715"/>
    </location>
</feature>
<comment type="subcellular location">
    <subcellularLocation>
        <location evidence="1">Membrane</location>
        <topology evidence="1">Multi-pass membrane protein</topology>
    </subcellularLocation>
</comment>
<evidence type="ECO:0000256" key="4">
    <source>
        <dbReference type="ARBA" id="ARBA00022989"/>
    </source>
</evidence>
<feature type="transmembrane region" description="Helical" evidence="6">
    <location>
        <begin position="609"/>
        <end position="630"/>
    </location>
</feature>
<keyword evidence="7" id="KW-0732">Signal</keyword>
<keyword evidence="3" id="KW-0677">Repeat</keyword>
<evidence type="ECO:0000256" key="1">
    <source>
        <dbReference type="ARBA" id="ARBA00004141"/>
    </source>
</evidence>
<keyword evidence="5 6" id="KW-0472">Membrane</keyword>
<dbReference type="GO" id="GO:0008270">
    <property type="term" value="F:zinc ion binding"/>
    <property type="evidence" value="ECO:0007669"/>
    <property type="project" value="UniProtKB-KW"/>
</dbReference>
<keyword evidence="4 6" id="KW-1133">Transmembrane helix</keyword>
<dbReference type="PANTHER" id="PTHR24104:SF25">
    <property type="entry name" value="PROTEIN LIN-41"/>
    <property type="match status" value="1"/>
</dbReference>
<evidence type="ECO:0000256" key="6">
    <source>
        <dbReference type="SAM" id="Phobius"/>
    </source>
</evidence>
<protein>
    <recommendedName>
        <fullName evidence="8">Yip1 domain-containing protein</fullName>
    </recommendedName>
</protein>